<accession>A0A5F1ZQ27</accession>
<dbReference type="OrthoDB" id="344992at2"/>
<evidence type="ECO:0000313" key="4">
    <source>
        <dbReference type="Proteomes" id="UP000297946"/>
    </source>
</evidence>
<comment type="caution">
    <text evidence="1">The sequence shown here is derived from an EMBL/GenBank/DDBJ whole genome shotgun (WGS) entry which is preliminary data.</text>
</comment>
<dbReference type="EMBL" id="RQGC01000013">
    <property type="protein sequence ID" value="TGL38761.1"/>
    <property type="molecule type" value="Genomic_DNA"/>
</dbReference>
<evidence type="ECO:0000313" key="2">
    <source>
        <dbReference type="EMBL" id="TGL38761.1"/>
    </source>
</evidence>
<evidence type="ECO:0000313" key="3">
    <source>
        <dbReference type="Proteomes" id="UP000297273"/>
    </source>
</evidence>
<keyword evidence="3" id="KW-1185">Reference proteome</keyword>
<sequence length="422" mass="48103">MDIVLANYLNENCSCSTLDKNRIERGIDWISSVPEEQSSKFYSETPSFISTSELKQMSNVLRAIRKAVQLASIRNKFLKGYSESKRNETVSGGVFMSMDFHLTSKGPKLIEINTNAGGAFLQWKLLQAQVRCCKAVAMTLPNESELERLKDKFYSIFIEEWNTSGRSGTPSLIAIIDEEPTKQYLYPEFVFFKELFVSKGIGCEILSPEQIQLIDGSLFFENRKIDLIYNRLTDFHFSDPKYRNIKLAWIAEAVVVTPNPMDYDLFANKENLSVFSDADFLKGEGLDPEDIEILSSSVPKTMPLIEAKSDEIWKNRKDYFFKPKEGFGSKAAYYGGKLTKNKFQEILSGNYVMQEFVPPSVRTTSLSGKEEELKMDIRAYIYQDEILLLASRLYQGQTTNFRTPGGGFSPLYVLPNFTEILN</sequence>
<evidence type="ECO:0000313" key="1">
    <source>
        <dbReference type="EMBL" id="TGK05630.1"/>
    </source>
</evidence>
<organism evidence="1 4">
    <name type="scientific">Leptospira langatensis</name>
    <dbReference type="NCBI Taxonomy" id="2484983"/>
    <lineage>
        <taxon>Bacteria</taxon>
        <taxon>Pseudomonadati</taxon>
        <taxon>Spirochaetota</taxon>
        <taxon>Spirochaetia</taxon>
        <taxon>Leptospirales</taxon>
        <taxon>Leptospiraceae</taxon>
        <taxon>Leptospira</taxon>
    </lineage>
</organism>
<dbReference type="EMBL" id="RQER01000001">
    <property type="protein sequence ID" value="TGK05630.1"/>
    <property type="molecule type" value="Genomic_DNA"/>
</dbReference>
<dbReference type="SUPFAM" id="SSF56059">
    <property type="entry name" value="Glutathione synthetase ATP-binding domain-like"/>
    <property type="match status" value="1"/>
</dbReference>
<name>A0A5F1ZQ27_9LEPT</name>
<dbReference type="AlphaFoldDB" id="A0A5F1ZQ27"/>
<dbReference type="Proteomes" id="UP000297273">
    <property type="component" value="Unassembled WGS sequence"/>
</dbReference>
<reference evidence="3 4" key="2">
    <citation type="journal article" date="2019" name="PLoS Negl. Trop. Dis.">
        <title>Revisiting the worldwide diversity of Leptospira species in the environment.</title>
        <authorList>
            <person name="Vincent A.T."/>
            <person name="Schiettekatte O."/>
            <person name="Bourhy P."/>
            <person name="Veyrier F.J."/>
            <person name="Picardeau M."/>
        </authorList>
    </citation>
    <scope>NUCLEOTIDE SEQUENCE [LARGE SCALE GENOMIC DNA]</scope>
    <source>
        <strain evidence="3">201702690</strain>
        <strain evidence="1 4">SSW18</strain>
    </source>
</reference>
<gene>
    <name evidence="1" type="ORF">EHO57_00545</name>
    <name evidence="2" type="ORF">EHQ53_16300</name>
</gene>
<dbReference type="Proteomes" id="UP000297946">
    <property type="component" value="Unassembled WGS sequence"/>
</dbReference>
<proteinExistence type="predicted"/>
<reference evidence="2" key="1">
    <citation type="submission" date="2018-10" db="EMBL/GenBank/DDBJ databases">
        <authorList>
            <person name="Vincent A.T."/>
            <person name="Schiettekatte O."/>
            <person name="Bourhy P."/>
            <person name="Veyrier F.J."/>
            <person name="Picardeau M."/>
        </authorList>
    </citation>
    <scope>NUCLEOTIDE SEQUENCE</scope>
    <source>
        <strain evidence="2">201702690</strain>
    </source>
</reference>
<protein>
    <submittedName>
        <fullName evidence="1">Circularly permuted ATPgrasp domain protein</fullName>
    </submittedName>
</protein>